<comment type="similarity">
    <text evidence="1">Belongs to the bactofilin family.</text>
</comment>
<feature type="region of interest" description="Disordered" evidence="2">
    <location>
        <begin position="117"/>
        <end position="141"/>
    </location>
</feature>
<evidence type="ECO:0008006" key="5">
    <source>
        <dbReference type="Google" id="ProtNLM"/>
    </source>
</evidence>
<dbReference type="PANTHER" id="PTHR35024:SF4">
    <property type="entry name" value="POLYMER-FORMING CYTOSKELETAL PROTEIN"/>
    <property type="match status" value="1"/>
</dbReference>
<dbReference type="AlphaFoldDB" id="A0A1D8K9T7"/>
<dbReference type="PANTHER" id="PTHR35024">
    <property type="entry name" value="HYPOTHETICAL CYTOSOLIC PROTEIN"/>
    <property type="match status" value="1"/>
</dbReference>
<evidence type="ECO:0000256" key="2">
    <source>
        <dbReference type="SAM" id="MobiDB-lite"/>
    </source>
</evidence>
<dbReference type="RefSeq" id="WP_070073271.1">
    <property type="nucleotide sequence ID" value="NZ_CP017448.1"/>
</dbReference>
<dbReference type="Pfam" id="PF04519">
    <property type="entry name" value="Bactofilin"/>
    <property type="match status" value="1"/>
</dbReference>
<sequence length="141" mass="14639">MLGGKKKLQAVKVDTLIGKGTVITGGVSFVGGLHIDGRVQGNVTAGDTSGTMLVLSGNGAIEGEVHAPNIVLNGSVDGDVHSSEHLELAANAKIRGDVYYNLLEMAVGAEVNGNLVHRKGGKPQLEDRREATEQPENTVDS</sequence>
<dbReference type="EMBL" id="CP017448">
    <property type="protein sequence ID" value="AOV17733.1"/>
    <property type="molecule type" value="Genomic_DNA"/>
</dbReference>
<accession>A0A1D8K9T7</accession>
<gene>
    <name evidence="3" type="ORF">BJI67_12330</name>
</gene>
<evidence type="ECO:0000256" key="1">
    <source>
        <dbReference type="ARBA" id="ARBA00044755"/>
    </source>
</evidence>
<evidence type="ECO:0000313" key="3">
    <source>
        <dbReference type="EMBL" id="AOV17733.1"/>
    </source>
</evidence>
<dbReference type="InterPro" id="IPR007607">
    <property type="entry name" value="BacA/B"/>
</dbReference>
<reference evidence="3 4" key="1">
    <citation type="submission" date="2016-09" db="EMBL/GenBank/DDBJ databases">
        <title>Acidihalobacter prosperus V6 (DSM14174).</title>
        <authorList>
            <person name="Khaleque H.N."/>
            <person name="Ramsay J.P."/>
            <person name="Murphy R.J.T."/>
            <person name="Kaksonen A.H."/>
            <person name="Boxall N.J."/>
            <person name="Watkin E.L.J."/>
        </authorList>
    </citation>
    <scope>NUCLEOTIDE SEQUENCE [LARGE SCALE GENOMIC DNA]</scope>
    <source>
        <strain evidence="3 4">V6</strain>
    </source>
</reference>
<dbReference type="KEGG" id="aaeo:BJI67_12330"/>
<protein>
    <recommendedName>
        <fullName evidence="5">Cell shape determination protein CcmA</fullName>
    </recommendedName>
</protein>
<organism evidence="3 4">
    <name type="scientific">Acidihalobacter aeolianus</name>
    <dbReference type="NCBI Taxonomy" id="2792603"/>
    <lineage>
        <taxon>Bacteria</taxon>
        <taxon>Pseudomonadati</taxon>
        <taxon>Pseudomonadota</taxon>
        <taxon>Gammaproteobacteria</taxon>
        <taxon>Chromatiales</taxon>
        <taxon>Ectothiorhodospiraceae</taxon>
        <taxon>Acidihalobacter</taxon>
    </lineage>
</organism>
<proteinExistence type="inferred from homology"/>
<name>A0A1D8K9T7_9GAMM</name>
<evidence type="ECO:0000313" key="4">
    <source>
        <dbReference type="Proteomes" id="UP000095342"/>
    </source>
</evidence>
<dbReference type="Proteomes" id="UP000095342">
    <property type="component" value="Chromosome"/>
</dbReference>
<keyword evidence="4" id="KW-1185">Reference proteome</keyword>